<accession>A0A5J6N5F5</accession>
<keyword evidence="2" id="KW-1185">Reference proteome</keyword>
<gene>
    <name evidence="1" type="ORF">FRZ61_37190</name>
</gene>
<evidence type="ECO:0000313" key="2">
    <source>
        <dbReference type="Proteomes" id="UP000325797"/>
    </source>
</evidence>
<protein>
    <submittedName>
        <fullName evidence="1">Uncharacterized protein</fullName>
    </submittedName>
</protein>
<evidence type="ECO:0000313" key="1">
    <source>
        <dbReference type="EMBL" id="QEX23780.1"/>
    </source>
</evidence>
<reference evidence="1 2" key="1">
    <citation type="submission" date="2019-08" db="EMBL/GenBank/DDBJ databases">
        <title>Hyperibacter terrae gen. nov., sp. nov. and Hyperibacter viscosus sp. nov., two new members in the family Rhodospirillaceae isolated from the rhizosphere of Hypericum perforatum.</title>
        <authorList>
            <person name="Noviana Z."/>
        </authorList>
    </citation>
    <scope>NUCLEOTIDE SEQUENCE [LARGE SCALE GENOMIC DNA]</scope>
    <source>
        <strain evidence="1 2">R5959</strain>
    </source>
</reference>
<dbReference type="Proteomes" id="UP000325797">
    <property type="component" value="Chromosome"/>
</dbReference>
<organism evidence="1 2">
    <name type="scientific">Hypericibacter adhaerens</name>
    <dbReference type="NCBI Taxonomy" id="2602016"/>
    <lineage>
        <taxon>Bacteria</taxon>
        <taxon>Pseudomonadati</taxon>
        <taxon>Pseudomonadota</taxon>
        <taxon>Alphaproteobacteria</taxon>
        <taxon>Rhodospirillales</taxon>
        <taxon>Dongiaceae</taxon>
        <taxon>Hypericibacter</taxon>
    </lineage>
</organism>
<name>A0A5J6N5F5_9PROT</name>
<dbReference type="EMBL" id="CP042582">
    <property type="protein sequence ID" value="QEX23780.1"/>
    <property type="molecule type" value="Genomic_DNA"/>
</dbReference>
<dbReference type="AlphaFoldDB" id="A0A5J6N5F5"/>
<dbReference type="KEGG" id="hadh:FRZ61_37190"/>
<proteinExistence type="predicted"/>
<dbReference type="RefSeq" id="WP_151119120.1">
    <property type="nucleotide sequence ID" value="NZ_CP042582.1"/>
</dbReference>
<dbReference type="OrthoDB" id="564699at2"/>
<sequence>MSSGDTLCVFTPYQNEPPASNYATLSLRNGHPLLQFDATTTEAAVFTGIMPQNYANTTGVTVFVVASLTTATTGTLGWSILFERMDSATDIDSDSYAPVQAITASTVPATLGQPLTLSVAVPKGTNLDSIVAGDTFRMRIERDTTNDTATGDAELLAIELRET</sequence>